<evidence type="ECO:0008006" key="4">
    <source>
        <dbReference type="Google" id="ProtNLM"/>
    </source>
</evidence>
<comment type="caution">
    <text evidence="2">The sequence shown here is derived from an EMBL/GenBank/DDBJ whole genome shotgun (WGS) entry which is preliminary data.</text>
</comment>
<feature type="transmembrane region" description="Helical" evidence="1">
    <location>
        <begin position="51"/>
        <end position="72"/>
    </location>
</feature>
<evidence type="ECO:0000313" key="2">
    <source>
        <dbReference type="EMBL" id="GAA2626348.1"/>
    </source>
</evidence>
<name>A0ABN3QGZ3_9ACTN</name>
<dbReference type="Proteomes" id="UP001501509">
    <property type="component" value="Unassembled WGS sequence"/>
</dbReference>
<evidence type="ECO:0000256" key="1">
    <source>
        <dbReference type="SAM" id="Phobius"/>
    </source>
</evidence>
<gene>
    <name evidence="2" type="ORF">GCM10010411_74070</name>
</gene>
<keyword evidence="1" id="KW-0472">Membrane</keyword>
<protein>
    <recommendedName>
        <fullName evidence="4">PH domain-containing protein</fullName>
    </recommendedName>
</protein>
<dbReference type="RefSeq" id="WP_344547163.1">
    <property type="nucleotide sequence ID" value="NZ_BAAATD010000013.1"/>
</dbReference>
<feature type="transmembrane region" description="Helical" evidence="1">
    <location>
        <begin position="26"/>
        <end position="45"/>
    </location>
</feature>
<sequence>MAQERELGVNGEVINLATRVGRWSNLGFLALLALAFGAGAVGGTARGNALALLWWPVPIVLAVVWFHCWRYYLRQRARLQGTVLVVTDLLGTRRCDLARAKDMTLRGVVFGLNWLVRDQAVSVLFVRDPSEKQPVRLALRNRHGGPMEPDDLRLIADAIQSVPRSLADDPQVVSVLRELRGGDGSWTNHPDWSHRSSG</sequence>
<dbReference type="EMBL" id="BAAATD010000013">
    <property type="protein sequence ID" value="GAA2626348.1"/>
    <property type="molecule type" value="Genomic_DNA"/>
</dbReference>
<proteinExistence type="predicted"/>
<keyword evidence="1" id="KW-0812">Transmembrane</keyword>
<reference evidence="2 3" key="1">
    <citation type="journal article" date="2019" name="Int. J. Syst. Evol. Microbiol.">
        <title>The Global Catalogue of Microorganisms (GCM) 10K type strain sequencing project: providing services to taxonomists for standard genome sequencing and annotation.</title>
        <authorList>
            <consortium name="The Broad Institute Genomics Platform"/>
            <consortium name="The Broad Institute Genome Sequencing Center for Infectious Disease"/>
            <person name="Wu L."/>
            <person name="Ma J."/>
        </authorList>
    </citation>
    <scope>NUCLEOTIDE SEQUENCE [LARGE SCALE GENOMIC DNA]</scope>
    <source>
        <strain evidence="2 3">JCM 6833</strain>
    </source>
</reference>
<evidence type="ECO:0000313" key="3">
    <source>
        <dbReference type="Proteomes" id="UP001501509"/>
    </source>
</evidence>
<keyword evidence="3" id="KW-1185">Reference proteome</keyword>
<organism evidence="2 3">
    <name type="scientific">Actinomadura fulvescens</name>
    <dbReference type="NCBI Taxonomy" id="46160"/>
    <lineage>
        <taxon>Bacteria</taxon>
        <taxon>Bacillati</taxon>
        <taxon>Actinomycetota</taxon>
        <taxon>Actinomycetes</taxon>
        <taxon>Streptosporangiales</taxon>
        <taxon>Thermomonosporaceae</taxon>
        <taxon>Actinomadura</taxon>
    </lineage>
</organism>
<keyword evidence="1" id="KW-1133">Transmembrane helix</keyword>
<accession>A0ABN3QGZ3</accession>